<dbReference type="RefSeq" id="WP_219762028.1">
    <property type="nucleotide sequence ID" value="NZ_JAHYBZ010000002.1"/>
</dbReference>
<dbReference type="Pfam" id="PF14518">
    <property type="entry name" value="Haem_oxygenas_2"/>
    <property type="match status" value="1"/>
</dbReference>
<reference evidence="1 2" key="1">
    <citation type="submission" date="2021-07" db="EMBL/GenBank/DDBJ databases">
        <authorList>
            <person name="So Y."/>
        </authorList>
    </citation>
    <scope>NUCLEOTIDE SEQUENCE [LARGE SCALE GENOMIC DNA]</scope>
    <source>
        <strain evidence="1 2">HJA6</strain>
    </source>
</reference>
<dbReference type="SUPFAM" id="SSF48613">
    <property type="entry name" value="Heme oxygenase-like"/>
    <property type="match status" value="1"/>
</dbReference>
<keyword evidence="2" id="KW-1185">Reference proteome</keyword>
<dbReference type="Gene3D" id="1.20.910.10">
    <property type="entry name" value="Heme oxygenase-like"/>
    <property type="match status" value="1"/>
</dbReference>
<evidence type="ECO:0000313" key="1">
    <source>
        <dbReference type="EMBL" id="MBW6397411.1"/>
    </source>
</evidence>
<name>A0ABS7A532_9PROT</name>
<comment type="caution">
    <text evidence="1">The sequence shown here is derived from an EMBL/GenBank/DDBJ whole genome shotgun (WGS) entry which is preliminary data.</text>
</comment>
<sequence>MTVITPPGRRIASNHAKQVFAELDRRTNAIFQDVMAWRGWRLITDPQTPRHRILALAREILHAVDMYQCHTTEAGFHMLGRLPKNEVKLIQRLCGHKALEAEHGIWAREDRGRLGSAEPVRHASPATFAVAAVWWRMAEIEEPMGYLGAEYLFEQLTALVTKAALPIIDGRALPAEGLRFVIEHATEDAKHASFIRHLILDVVTRYPDSADAMFRCFDYFHAVYPLPVWEEAYERAARDAEAPAALPQRRAG</sequence>
<dbReference type="EMBL" id="JAHYBZ010000002">
    <property type="protein sequence ID" value="MBW6397411.1"/>
    <property type="molecule type" value="Genomic_DNA"/>
</dbReference>
<proteinExistence type="predicted"/>
<accession>A0ABS7A532</accession>
<dbReference type="InterPro" id="IPR016084">
    <property type="entry name" value="Haem_Oase-like_multi-hlx"/>
</dbReference>
<dbReference type="Proteomes" id="UP001196565">
    <property type="component" value="Unassembled WGS sequence"/>
</dbReference>
<evidence type="ECO:0000313" key="2">
    <source>
        <dbReference type="Proteomes" id="UP001196565"/>
    </source>
</evidence>
<protein>
    <submittedName>
        <fullName evidence="1">Iron-containing redox enzyme family protein</fullName>
    </submittedName>
</protein>
<gene>
    <name evidence="1" type="ORF">KPL78_06085</name>
</gene>
<organism evidence="1 2">
    <name type="scientific">Roseomonas alba</name>
    <dbReference type="NCBI Taxonomy" id="2846776"/>
    <lineage>
        <taxon>Bacteria</taxon>
        <taxon>Pseudomonadati</taxon>
        <taxon>Pseudomonadota</taxon>
        <taxon>Alphaproteobacteria</taxon>
        <taxon>Acetobacterales</taxon>
        <taxon>Roseomonadaceae</taxon>
        <taxon>Roseomonas</taxon>
    </lineage>
</organism>